<comment type="caution">
    <text evidence="9">The sequence shown here is derived from an EMBL/GenBank/DDBJ whole genome shotgun (WGS) entry which is preliminary data.</text>
</comment>
<reference evidence="9" key="1">
    <citation type="submission" date="2020-10" db="EMBL/GenBank/DDBJ databases">
        <authorList>
            <person name="Gilroy R."/>
        </authorList>
    </citation>
    <scope>NUCLEOTIDE SEQUENCE</scope>
    <source>
        <strain evidence="9">B3-2255</strain>
    </source>
</reference>
<dbReference type="InterPro" id="IPR038379">
    <property type="entry name" value="SecE_sf"/>
</dbReference>
<dbReference type="GO" id="GO:0065002">
    <property type="term" value="P:intracellular protein transmembrane transport"/>
    <property type="evidence" value="ECO:0007669"/>
    <property type="project" value="UniProtKB-UniRule"/>
</dbReference>
<feature type="transmembrane region" description="Helical" evidence="8">
    <location>
        <begin position="31"/>
        <end position="52"/>
    </location>
</feature>
<dbReference type="NCBIfam" id="TIGR00964">
    <property type="entry name" value="secE_bact"/>
    <property type="match status" value="1"/>
</dbReference>
<dbReference type="HAMAP" id="MF_00422">
    <property type="entry name" value="SecE"/>
    <property type="match status" value="1"/>
</dbReference>
<evidence type="ECO:0000256" key="4">
    <source>
        <dbReference type="ARBA" id="ARBA00022927"/>
    </source>
</evidence>
<evidence type="ECO:0000256" key="5">
    <source>
        <dbReference type="ARBA" id="ARBA00022989"/>
    </source>
</evidence>
<evidence type="ECO:0000256" key="6">
    <source>
        <dbReference type="ARBA" id="ARBA00023010"/>
    </source>
</evidence>
<dbReference type="AlphaFoldDB" id="A0A9D9J0M7"/>
<dbReference type="Gene3D" id="1.20.5.1030">
    <property type="entry name" value="Preprotein translocase secy subunit"/>
    <property type="match status" value="1"/>
</dbReference>
<name>A0A9D9J0M7_9BACT</name>
<reference evidence="9" key="2">
    <citation type="journal article" date="2021" name="PeerJ">
        <title>Extensive microbial diversity within the chicken gut microbiome revealed by metagenomics and culture.</title>
        <authorList>
            <person name="Gilroy R."/>
            <person name="Ravi A."/>
            <person name="Getino M."/>
            <person name="Pursley I."/>
            <person name="Horton D.L."/>
            <person name="Alikhan N.F."/>
            <person name="Baker D."/>
            <person name="Gharbi K."/>
            <person name="Hall N."/>
            <person name="Watson M."/>
            <person name="Adriaenssens E.M."/>
            <person name="Foster-Nyarko E."/>
            <person name="Jarju S."/>
            <person name="Secka A."/>
            <person name="Antonio M."/>
            <person name="Oren A."/>
            <person name="Chaudhuri R.R."/>
            <person name="La Ragione R."/>
            <person name="Hildebrand F."/>
            <person name="Pallen M.J."/>
        </authorList>
    </citation>
    <scope>NUCLEOTIDE SEQUENCE</scope>
    <source>
        <strain evidence="9">B3-2255</strain>
    </source>
</reference>
<dbReference type="InterPro" id="IPR001901">
    <property type="entry name" value="Translocase_SecE/Sec61-g"/>
</dbReference>
<dbReference type="Pfam" id="PF00584">
    <property type="entry name" value="SecE"/>
    <property type="match status" value="1"/>
</dbReference>
<dbReference type="GO" id="GO:0008320">
    <property type="term" value="F:protein transmembrane transporter activity"/>
    <property type="evidence" value="ECO:0007669"/>
    <property type="project" value="UniProtKB-UniRule"/>
</dbReference>
<accession>A0A9D9J0M7</accession>
<evidence type="ECO:0000256" key="1">
    <source>
        <dbReference type="ARBA" id="ARBA00004370"/>
    </source>
</evidence>
<evidence type="ECO:0000256" key="7">
    <source>
        <dbReference type="ARBA" id="ARBA00023136"/>
    </source>
</evidence>
<organism evidence="9 10">
    <name type="scientific">Candidatus Merdivivens faecigallinarum</name>
    <dbReference type="NCBI Taxonomy" id="2840871"/>
    <lineage>
        <taxon>Bacteria</taxon>
        <taxon>Pseudomonadati</taxon>
        <taxon>Bacteroidota</taxon>
        <taxon>Bacteroidia</taxon>
        <taxon>Bacteroidales</taxon>
        <taxon>Muribaculaceae</taxon>
        <taxon>Muribaculaceae incertae sedis</taxon>
        <taxon>Candidatus Merdivivens</taxon>
    </lineage>
</organism>
<comment type="subcellular location">
    <subcellularLocation>
        <location evidence="8">Cell membrane</location>
        <topology evidence="8">Single-pass membrane protein</topology>
    </subcellularLocation>
    <subcellularLocation>
        <location evidence="1">Membrane</location>
    </subcellularLocation>
</comment>
<keyword evidence="2 8" id="KW-0813">Transport</keyword>
<comment type="similarity">
    <text evidence="8">Belongs to the SecE/SEC61-gamma family.</text>
</comment>
<keyword evidence="5 8" id="KW-1133">Transmembrane helix</keyword>
<dbReference type="Proteomes" id="UP000823772">
    <property type="component" value="Unassembled WGS sequence"/>
</dbReference>
<gene>
    <name evidence="8 9" type="primary">secE</name>
    <name evidence="9" type="ORF">IAC87_00455</name>
</gene>
<evidence type="ECO:0000256" key="3">
    <source>
        <dbReference type="ARBA" id="ARBA00022692"/>
    </source>
</evidence>
<dbReference type="GO" id="GO:0043952">
    <property type="term" value="P:protein transport by the Sec complex"/>
    <property type="evidence" value="ECO:0007669"/>
    <property type="project" value="UniProtKB-UniRule"/>
</dbReference>
<evidence type="ECO:0000313" key="9">
    <source>
        <dbReference type="EMBL" id="MBO8481003.1"/>
    </source>
</evidence>
<dbReference type="GO" id="GO:0009306">
    <property type="term" value="P:protein secretion"/>
    <property type="evidence" value="ECO:0007669"/>
    <property type="project" value="UniProtKB-UniRule"/>
</dbReference>
<evidence type="ECO:0000256" key="2">
    <source>
        <dbReference type="ARBA" id="ARBA00022448"/>
    </source>
</evidence>
<keyword evidence="6 8" id="KW-0811">Translocation</keyword>
<dbReference type="EMBL" id="JADILY010000007">
    <property type="protein sequence ID" value="MBO8481003.1"/>
    <property type="molecule type" value="Genomic_DNA"/>
</dbReference>
<keyword evidence="7 8" id="KW-0472">Membrane</keyword>
<keyword evidence="4 8" id="KW-0653">Protein transport</keyword>
<proteinExistence type="inferred from homology"/>
<keyword evidence="8" id="KW-1003">Cell membrane</keyword>
<comment type="subunit">
    <text evidence="8">Component of the Sec protein translocase complex. Heterotrimer consisting of SecY, SecE and SecG subunits. The heterotrimers can form oligomers, although 1 heterotrimer is thought to be able to translocate proteins. Interacts with the ribosome. Interacts with SecDF, and other proteins may be involved. Interacts with SecA.</text>
</comment>
<dbReference type="GO" id="GO:0005886">
    <property type="term" value="C:plasma membrane"/>
    <property type="evidence" value="ECO:0007669"/>
    <property type="project" value="UniProtKB-SubCell"/>
</dbReference>
<evidence type="ECO:0000256" key="8">
    <source>
        <dbReference type="HAMAP-Rule" id="MF_00422"/>
    </source>
</evidence>
<evidence type="ECO:0000313" key="10">
    <source>
        <dbReference type="Proteomes" id="UP000823772"/>
    </source>
</evidence>
<sequence>MSKFTNYFKESYKELTQKVTWPTWQKLQSSAIVVMVASVIFAVVIFLMDYAFQNILTAIYSL</sequence>
<protein>
    <recommendedName>
        <fullName evidence="8">Protein translocase subunit SecE</fullName>
    </recommendedName>
</protein>
<dbReference type="GO" id="GO:0006605">
    <property type="term" value="P:protein targeting"/>
    <property type="evidence" value="ECO:0007669"/>
    <property type="project" value="UniProtKB-UniRule"/>
</dbReference>
<comment type="function">
    <text evidence="8">Essential subunit of the Sec protein translocation channel SecYEG. Clamps together the 2 halves of SecY. May contact the channel plug during translocation.</text>
</comment>
<keyword evidence="3 8" id="KW-0812">Transmembrane</keyword>
<dbReference type="InterPro" id="IPR005807">
    <property type="entry name" value="SecE_bac"/>
</dbReference>